<name>A0ABQ6H065_9GAMM</name>
<keyword evidence="2" id="KW-1185">Reference proteome</keyword>
<evidence type="ECO:0000313" key="1">
    <source>
        <dbReference type="EMBL" id="GLX81477.1"/>
    </source>
</evidence>
<evidence type="ECO:0000313" key="2">
    <source>
        <dbReference type="Proteomes" id="UP001157133"/>
    </source>
</evidence>
<proteinExistence type="predicted"/>
<reference evidence="1 2" key="1">
    <citation type="submission" date="2023-03" db="EMBL/GenBank/DDBJ databases">
        <title>Draft genome sequence of Thalassotalea eurytherma JCM 18482T.</title>
        <authorList>
            <person name="Sawabe T."/>
        </authorList>
    </citation>
    <scope>NUCLEOTIDE SEQUENCE [LARGE SCALE GENOMIC DNA]</scope>
    <source>
        <strain evidence="1 2">JCM 18482</strain>
    </source>
</reference>
<gene>
    <name evidence="1" type="ORF">theurythT_09290</name>
</gene>
<dbReference type="Proteomes" id="UP001157133">
    <property type="component" value="Unassembled WGS sequence"/>
</dbReference>
<comment type="caution">
    <text evidence="1">The sequence shown here is derived from an EMBL/GenBank/DDBJ whole genome shotgun (WGS) entry which is preliminary data.</text>
</comment>
<accession>A0ABQ6H065</accession>
<evidence type="ECO:0008006" key="3">
    <source>
        <dbReference type="Google" id="ProtNLM"/>
    </source>
</evidence>
<sequence>MNEHGDFHITFSNDVFYIKILGPWNLETFEHYNRDFNEHLNANICSSYSVFATLEGDSLMIPEVSEIFKMTVAQRIAKGLENVAFCLTKSACPNLFKHQIHEVYKGLNLSFKCFNDIEQAKSWLNEHQITLEDRLIARLL</sequence>
<organism evidence="1 2">
    <name type="scientific">Thalassotalea eurytherma</name>
    <dbReference type="NCBI Taxonomy" id="1144278"/>
    <lineage>
        <taxon>Bacteria</taxon>
        <taxon>Pseudomonadati</taxon>
        <taxon>Pseudomonadota</taxon>
        <taxon>Gammaproteobacteria</taxon>
        <taxon>Alteromonadales</taxon>
        <taxon>Colwelliaceae</taxon>
        <taxon>Thalassotalea</taxon>
    </lineage>
</organism>
<dbReference type="EMBL" id="BSSU01000004">
    <property type="protein sequence ID" value="GLX81477.1"/>
    <property type="molecule type" value="Genomic_DNA"/>
</dbReference>
<protein>
    <recommendedName>
        <fullName evidence="3">STAS/SEC14 domain-containing protein</fullName>
    </recommendedName>
</protein>
<dbReference type="RefSeq" id="WP_284206811.1">
    <property type="nucleotide sequence ID" value="NZ_BSSU01000004.1"/>
</dbReference>